<organism evidence="18 19">
    <name type="scientific">Chitinivorax tropicus</name>
    <dbReference type="NCBI Taxonomy" id="714531"/>
    <lineage>
        <taxon>Bacteria</taxon>
        <taxon>Pseudomonadati</taxon>
        <taxon>Pseudomonadota</taxon>
        <taxon>Betaproteobacteria</taxon>
        <taxon>Chitinivorax</taxon>
    </lineage>
</organism>
<feature type="domain" description="HAMP" evidence="17">
    <location>
        <begin position="371"/>
        <end position="423"/>
    </location>
</feature>
<reference evidence="18 19" key="1">
    <citation type="submission" date="2020-08" db="EMBL/GenBank/DDBJ databases">
        <title>Genomic Encyclopedia of Type Strains, Phase IV (KMG-IV): sequencing the most valuable type-strain genomes for metagenomic binning, comparative biology and taxonomic classification.</title>
        <authorList>
            <person name="Goeker M."/>
        </authorList>
    </citation>
    <scope>NUCLEOTIDE SEQUENCE [LARGE SCALE GENOMIC DNA]</scope>
    <source>
        <strain evidence="18 19">DSM 27165</strain>
    </source>
</reference>
<evidence type="ECO:0000256" key="3">
    <source>
        <dbReference type="ARBA" id="ARBA00022481"/>
    </source>
</evidence>
<dbReference type="InterPro" id="IPR004089">
    <property type="entry name" value="MCPsignal_dom"/>
</dbReference>
<keyword evidence="5" id="KW-0997">Cell inner membrane</keyword>
<keyword evidence="19" id="KW-1185">Reference proteome</keyword>
<evidence type="ECO:0000256" key="1">
    <source>
        <dbReference type="ARBA" id="ARBA00004429"/>
    </source>
</evidence>
<evidence type="ECO:0000256" key="11">
    <source>
        <dbReference type="PROSITE-ProRule" id="PRU00284"/>
    </source>
</evidence>
<evidence type="ECO:0000256" key="2">
    <source>
        <dbReference type="ARBA" id="ARBA00022475"/>
    </source>
</evidence>
<dbReference type="PROSITE" id="PS50112">
    <property type="entry name" value="PAS"/>
    <property type="match status" value="1"/>
</dbReference>
<dbReference type="InterPro" id="IPR035965">
    <property type="entry name" value="PAS-like_dom_sf"/>
</dbReference>
<feature type="transmembrane region" description="Helical" evidence="14">
    <location>
        <begin position="166"/>
        <end position="185"/>
    </location>
</feature>
<keyword evidence="7 14" id="KW-1133">Transmembrane helix</keyword>
<evidence type="ECO:0000313" key="18">
    <source>
        <dbReference type="EMBL" id="MBB5019357.1"/>
    </source>
</evidence>
<evidence type="ECO:0000256" key="8">
    <source>
        <dbReference type="ARBA" id="ARBA00023136"/>
    </source>
</evidence>
<keyword evidence="8 14" id="KW-0472">Membrane</keyword>
<dbReference type="PRINTS" id="PR00260">
    <property type="entry name" value="CHEMTRNSDUCR"/>
</dbReference>
<dbReference type="Pfam" id="PF00015">
    <property type="entry name" value="MCPsignal"/>
    <property type="match status" value="1"/>
</dbReference>
<dbReference type="GO" id="GO:0052131">
    <property type="term" value="P:positive aerotaxis"/>
    <property type="evidence" value="ECO:0007669"/>
    <property type="project" value="UniProtKB-ARBA"/>
</dbReference>
<dbReference type="Pfam" id="PF08447">
    <property type="entry name" value="PAS_3"/>
    <property type="match status" value="1"/>
</dbReference>
<feature type="compositionally biased region" description="Acidic residues" evidence="13">
    <location>
        <begin position="945"/>
        <end position="954"/>
    </location>
</feature>
<dbReference type="CDD" id="cd00130">
    <property type="entry name" value="PAS"/>
    <property type="match status" value="1"/>
</dbReference>
<dbReference type="SUPFAM" id="SSF58104">
    <property type="entry name" value="Methyl-accepting chemotaxis protein (MCP) signaling domain"/>
    <property type="match status" value="1"/>
</dbReference>
<keyword evidence="3" id="KW-0488">Methylation</keyword>
<dbReference type="PROSITE" id="PS50111">
    <property type="entry name" value="CHEMOTAXIS_TRANSDUC_2"/>
    <property type="match status" value="1"/>
</dbReference>
<dbReference type="InterPro" id="IPR004090">
    <property type="entry name" value="Chemotax_Me-accpt_rcpt"/>
</dbReference>
<evidence type="ECO:0000256" key="7">
    <source>
        <dbReference type="ARBA" id="ARBA00022989"/>
    </source>
</evidence>
<feature type="domain" description="Methyl-accepting transducer" evidence="15">
    <location>
        <begin position="650"/>
        <end position="879"/>
    </location>
</feature>
<dbReference type="FunFam" id="1.10.287.950:FF:000001">
    <property type="entry name" value="Methyl-accepting chemotaxis sensory transducer"/>
    <property type="match status" value="1"/>
</dbReference>
<proteinExistence type="inferred from homology"/>
<keyword evidence="6 14" id="KW-0812">Transmembrane</keyword>
<comment type="subcellular location">
    <subcellularLocation>
        <location evidence="1">Cell inner membrane</location>
        <topology evidence="1">Multi-pass membrane protein</topology>
    </subcellularLocation>
</comment>
<evidence type="ECO:0000256" key="9">
    <source>
        <dbReference type="ARBA" id="ARBA00023224"/>
    </source>
</evidence>
<comment type="caution">
    <text evidence="18">The sequence shown here is derived from an EMBL/GenBank/DDBJ whole genome shotgun (WGS) entry which is preliminary data.</text>
</comment>
<dbReference type="Pfam" id="PF02203">
    <property type="entry name" value="TarH"/>
    <property type="match status" value="1"/>
</dbReference>
<feature type="transmembrane region" description="Helical" evidence="14">
    <location>
        <begin position="350"/>
        <end position="370"/>
    </location>
</feature>
<dbReference type="Gene3D" id="1.10.287.950">
    <property type="entry name" value="Methyl-accepting chemotaxis protein"/>
    <property type="match status" value="1"/>
</dbReference>
<evidence type="ECO:0000256" key="12">
    <source>
        <dbReference type="SAM" id="Coils"/>
    </source>
</evidence>
<dbReference type="SUPFAM" id="SSF55785">
    <property type="entry name" value="PYP-like sensor domain (PAS domain)"/>
    <property type="match status" value="1"/>
</dbReference>
<dbReference type="FunFam" id="3.30.450.20:FF:000075">
    <property type="entry name" value="Methyl-accepting chemotaxis protein"/>
    <property type="match status" value="1"/>
</dbReference>
<dbReference type="CDD" id="cd06225">
    <property type="entry name" value="HAMP"/>
    <property type="match status" value="1"/>
</dbReference>
<evidence type="ECO:0000256" key="10">
    <source>
        <dbReference type="ARBA" id="ARBA00029447"/>
    </source>
</evidence>
<feature type="domain" description="PAS" evidence="16">
    <location>
        <begin position="25"/>
        <end position="60"/>
    </location>
</feature>
<dbReference type="RefSeq" id="WP_184040089.1">
    <property type="nucleotide sequence ID" value="NZ_JACHHY010000016.1"/>
</dbReference>
<keyword evidence="9 11" id="KW-0807">Transducer</keyword>
<evidence type="ECO:0000256" key="6">
    <source>
        <dbReference type="ARBA" id="ARBA00022692"/>
    </source>
</evidence>
<dbReference type="PANTHER" id="PTHR43531:SF14">
    <property type="entry name" value="METHYL-ACCEPTING CHEMOTAXIS PROTEIN I-RELATED"/>
    <property type="match status" value="1"/>
</dbReference>
<dbReference type="SMART" id="SM00091">
    <property type="entry name" value="PAS"/>
    <property type="match status" value="1"/>
</dbReference>
<dbReference type="GO" id="GO:0005886">
    <property type="term" value="C:plasma membrane"/>
    <property type="evidence" value="ECO:0007669"/>
    <property type="project" value="UniProtKB-SubCell"/>
</dbReference>
<dbReference type="GO" id="GO:0004888">
    <property type="term" value="F:transmembrane signaling receptor activity"/>
    <property type="evidence" value="ECO:0007669"/>
    <property type="project" value="InterPro"/>
</dbReference>
<evidence type="ECO:0000256" key="4">
    <source>
        <dbReference type="ARBA" id="ARBA00022500"/>
    </source>
</evidence>
<dbReference type="Gene3D" id="3.30.450.20">
    <property type="entry name" value="PAS domain"/>
    <property type="match status" value="2"/>
</dbReference>
<dbReference type="Gene3D" id="6.10.340.10">
    <property type="match status" value="1"/>
</dbReference>
<evidence type="ECO:0000259" key="15">
    <source>
        <dbReference type="PROSITE" id="PS50111"/>
    </source>
</evidence>
<dbReference type="CDD" id="cd11386">
    <property type="entry name" value="MCP_signal"/>
    <property type="match status" value="1"/>
</dbReference>
<dbReference type="NCBIfam" id="TIGR00229">
    <property type="entry name" value="sensory_box"/>
    <property type="match status" value="1"/>
</dbReference>
<protein>
    <submittedName>
        <fullName evidence="18">Methyl-accepting chemotaxis protein</fullName>
    </submittedName>
</protein>
<evidence type="ECO:0000256" key="5">
    <source>
        <dbReference type="ARBA" id="ARBA00022519"/>
    </source>
</evidence>
<evidence type="ECO:0000313" key="19">
    <source>
        <dbReference type="Proteomes" id="UP000575898"/>
    </source>
</evidence>
<dbReference type="Proteomes" id="UP000575898">
    <property type="component" value="Unassembled WGS sequence"/>
</dbReference>
<dbReference type="InterPro" id="IPR013655">
    <property type="entry name" value="PAS_fold_3"/>
</dbReference>
<gene>
    <name evidence="18" type="ORF">HNQ59_002658</name>
</gene>
<comment type="similarity">
    <text evidence="10">Belongs to the methyl-accepting chemotaxis (MCP) protein family.</text>
</comment>
<name>A0A840MQJ5_9PROT</name>
<feature type="coiled-coil region" evidence="12">
    <location>
        <begin position="868"/>
        <end position="895"/>
    </location>
</feature>
<sequence>MRVNMPVTQVEVPLRDNTMIVSKTDLKGRITYVNQDFLDISGFNEQELIGEPHNIVRHPDMPPEAYADLWATLKAGRPWVGLVKNRCKNGDFYWVKANATPVYESGQVVAYMSVRVKPSLEEVRAAEDIYRQFREKRAAGMTIRQGRAVKATPWYKLNDISLKTRLLGAFGFLLVLLVLLASEGLRQLGESRASLQKLYDDRVVALQNLGESAQAMGEGRGGLLVLLNRLQAAGPTKTAEKVSTQGPMRRIEDAKRAWAGYVALVHSSEHKALADSVDQAMSALMKQGVEPLSKAIEAGDVKEALRITTQLPALNKGLGEATAQIFAYQNKAGKKQVDAAEAAYKNARNLFIAFTVAGLILSAIMLTWIIRSTLGPMSRIMEVFRLVASGNFRNQIDISRHDEIGKVMQGLQSLQVRLGFDVAETRRVSEESTRVKVGLDNVLTNVMIADASYNIIYLNKSIVQMLTQAEADIRQALPNFNVAQLIGTNIDVFHKNPAHQRNMLASLSATHRSTIKLGSRTFSLTVTPVINDRGERLGTAVEWLDRTKELAVEQEVQRIVMSAAQGNLSDRVSMEGKDGFIRVVSENINQLLDRMAQAFADLGELLGCLADGDLRTKIETEYEGELARIRDDANACVDQLRSIVSQIKGSADAINTAASEIAAGNTDLSQRTEEQAASLEETAASMEELTGTVKQNAENARQASQLAKSAAEIAEKGGRVVAGVVTTMGSIADSSKKIADIISVIDGIAFQTNILALNAAVEAARAGEQGRGFAVVAGEVRNLAQRSAAAAKEIKDLIQDSVSRVSDGTKLVEDAGSTMNEIVTSVQRVNDIISEISSASREQSDGIEQVNKAVTQMDEGTQQNAALVEEAAANAESLEEQARQLVDAVMMFKMEESARHGGMSVTRTSSAGRGGASKPVTKGTKALPKPASKPPKPRALPAGGDSDDGDWEEF</sequence>
<feature type="region of interest" description="Disordered" evidence="13">
    <location>
        <begin position="897"/>
        <end position="954"/>
    </location>
</feature>
<accession>A0A840MQJ5</accession>
<dbReference type="EMBL" id="JACHHY010000016">
    <property type="protein sequence ID" value="MBB5019357.1"/>
    <property type="molecule type" value="Genomic_DNA"/>
</dbReference>
<dbReference type="GO" id="GO:0007165">
    <property type="term" value="P:signal transduction"/>
    <property type="evidence" value="ECO:0007669"/>
    <property type="project" value="UniProtKB-KW"/>
</dbReference>
<dbReference type="Pfam" id="PF18947">
    <property type="entry name" value="HAMP_2"/>
    <property type="match status" value="1"/>
</dbReference>
<dbReference type="SUPFAM" id="SSF158472">
    <property type="entry name" value="HAMP domain-like"/>
    <property type="match status" value="1"/>
</dbReference>
<keyword evidence="4" id="KW-0145">Chemotaxis</keyword>
<feature type="domain" description="HAMP" evidence="17">
    <location>
        <begin position="586"/>
        <end position="645"/>
    </location>
</feature>
<dbReference type="PANTHER" id="PTHR43531">
    <property type="entry name" value="PROTEIN ICFG"/>
    <property type="match status" value="1"/>
</dbReference>
<dbReference type="Pfam" id="PF00672">
    <property type="entry name" value="HAMP"/>
    <property type="match status" value="1"/>
</dbReference>
<dbReference type="InterPro" id="IPR051310">
    <property type="entry name" value="MCP_chemotaxis"/>
</dbReference>
<dbReference type="AlphaFoldDB" id="A0A840MQJ5"/>
<dbReference type="FunFam" id="3.30.450.20:FF:000046">
    <property type="entry name" value="Aerotaxis sensor receptor"/>
    <property type="match status" value="1"/>
</dbReference>
<evidence type="ECO:0000256" key="13">
    <source>
        <dbReference type="SAM" id="MobiDB-lite"/>
    </source>
</evidence>
<keyword evidence="2" id="KW-1003">Cell membrane</keyword>
<evidence type="ECO:0000256" key="14">
    <source>
        <dbReference type="SAM" id="Phobius"/>
    </source>
</evidence>
<dbReference type="InterPro" id="IPR003122">
    <property type="entry name" value="Tar_rcpt_lig-bd"/>
</dbReference>
<dbReference type="PROSITE" id="PS50885">
    <property type="entry name" value="HAMP"/>
    <property type="match status" value="2"/>
</dbReference>
<evidence type="ECO:0000259" key="17">
    <source>
        <dbReference type="PROSITE" id="PS50885"/>
    </source>
</evidence>
<dbReference type="InterPro" id="IPR000014">
    <property type="entry name" value="PAS"/>
</dbReference>
<keyword evidence="12" id="KW-0175">Coiled coil</keyword>
<dbReference type="SMART" id="SM00283">
    <property type="entry name" value="MA"/>
    <property type="match status" value="1"/>
</dbReference>
<evidence type="ECO:0000259" key="16">
    <source>
        <dbReference type="PROSITE" id="PS50112"/>
    </source>
</evidence>
<dbReference type="SMART" id="SM00304">
    <property type="entry name" value="HAMP"/>
    <property type="match status" value="2"/>
</dbReference>
<dbReference type="InterPro" id="IPR003660">
    <property type="entry name" value="HAMP_dom"/>
</dbReference>